<dbReference type="UniPathway" id="UPA00053">
    <property type="reaction ID" value="UER00090"/>
</dbReference>
<dbReference type="AlphaFoldDB" id="A0A4R2KKF9"/>
<gene>
    <name evidence="11" type="primary">aroC</name>
    <name evidence="13" type="ORF">EV214_11449</name>
</gene>
<comment type="catalytic activity">
    <reaction evidence="11 12">
        <text>5-O-(1-carboxyvinyl)-3-phosphoshikimate = chorismate + phosphate</text>
        <dbReference type="Rhea" id="RHEA:21020"/>
        <dbReference type="ChEBI" id="CHEBI:29748"/>
        <dbReference type="ChEBI" id="CHEBI:43474"/>
        <dbReference type="ChEBI" id="CHEBI:57701"/>
        <dbReference type="EC" id="4.2.3.5"/>
    </reaction>
</comment>
<comment type="similarity">
    <text evidence="2 11 12">Belongs to the chorismate synthase family.</text>
</comment>
<dbReference type="PROSITE" id="PS00788">
    <property type="entry name" value="CHORISMATE_SYNTHASE_2"/>
    <property type="match status" value="1"/>
</dbReference>
<dbReference type="PIRSF" id="PIRSF001456">
    <property type="entry name" value="Chorismate_synth"/>
    <property type="match status" value="1"/>
</dbReference>
<comment type="subunit">
    <text evidence="11">Homotetramer.</text>
</comment>
<dbReference type="GO" id="GO:0008652">
    <property type="term" value="P:amino acid biosynthetic process"/>
    <property type="evidence" value="ECO:0007669"/>
    <property type="project" value="UniProtKB-KW"/>
</dbReference>
<comment type="function">
    <text evidence="11">Catalyzes the anti-1,4-elimination of the C-3 phosphate and the C-6 proR hydrogen from 5-enolpyruvylshikimate-3-phosphate (EPSP) to yield chorismate, which is the branch point compound that serves as the starting substrate for the three terminal pathways of aromatic amino acid biosynthesis. This reaction introduces a second double bond into the aromatic ring system.</text>
</comment>
<keyword evidence="8 11" id="KW-0521">NADP</keyword>
<dbReference type="GO" id="GO:0009073">
    <property type="term" value="P:aromatic amino acid family biosynthetic process"/>
    <property type="evidence" value="ECO:0007669"/>
    <property type="project" value="UniProtKB-KW"/>
</dbReference>
<comment type="caution">
    <text evidence="11">Lacks conserved residue(s) required for the propagation of feature annotation.</text>
</comment>
<feature type="binding site" evidence="11">
    <location>
        <position position="47"/>
    </location>
    <ligand>
        <name>NADP(+)</name>
        <dbReference type="ChEBI" id="CHEBI:58349"/>
    </ligand>
</feature>
<organism evidence="13 14">
    <name type="scientific">Marinisporobacter balticus</name>
    <dbReference type="NCBI Taxonomy" id="2018667"/>
    <lineage>
        <taxon>Bacteria</taxon>
        <taxon>Bacillati</taxon>
        <taxon>Bacillota</taxon>
        <taxon>Clostridia</taxon>
        <taxon>Peptostreptococcales</taxon>
        <taxon>Thermotaleaceae</taxon>
        <taxon>Marinisporobacter</taxon>
    </lineage>
</organism>
<dbReference type="Pfam" id="PF01264">
    <property type="entry name" value="Chorismate_synt"/>
    <property type="match status" value="1"/>
</dbReference>
<evidence type="ECO:0000256" key="1">
    <source>
        <dbReference type="ARBA" id="ARBA00005044"/>
    </source>
</evidence>
<accession>A0A4R2KKF9</accession>
<dbReference type="CDD" id="cd07304">
    <property type="entry name" value="Chorismate_synthase"/>
    <property type="match status" value="1"/>
</dbReference>
<dbReference type="InterPro" id="IPR000453">
    <property type="entry name" value="Chorismate_synth"/>
</dbReference>
<evidence type="ECO:0000256" key="10">
    <source>
        <dbReference type="ARBA" id="ARBA00023239"/>
    </source>
</evidence>
<dbReference type="GO" id="GO:0005829">
    <property type="term" value="C:cytosol"/>
    <property type="evidence" value="ECO:0007669"/>
    <property type="project" value="TreeGrafter"/>
</dbReference>
<evidence type="ECO:0000256" key="9">
    <source>
        <dbReference type="ARBA" id="ARBA00023141"/>
    </source>
</evidence>
<feature type="binding site" evidence="11">
    <location>
        <begin position="125"/>
        <end position="127"/>
    </location>
    <ligand>
        <name>FMN</name>
        <dbReference type="ChEBI" id="CHEBI:58210"/>
    </ligand>
</feature>
<evidence type="ECO:0000313" key="14">
    <source>
        <dbReference type="Proteomes" id="UP000294919"/>
    </source>
</evidence>
<name>A0A4R2KKF9_9FIRM</name>
<dbReference type="InterPro" id="IPR020541">
    <property type="entry name" value="Chorismate_synthase_CS"/>
</dbReference>
<evidence type="ECO:0000256" key="3">
    <source>
        <dbReference type="ARBA" id="ARBA00013036"/>
    </source>
</evidence>
<evidence type="ECO:0000256" key="2">
    <source>
        <dbReference type="ARBA" id="ARBA00008014"/>
    </source>
</evidence>
<dbReference type="OrthoDB" id="9771806at2"/>
<keyword evidence="6 11" id="KW-0288">FMN</keyword>
<evidence type="ECO:0000313" key="13">
    <source>
        <dbReference type="EMBL" id="TCO73814.1"/>
    </source>
</evidence>
<evidence type="ECO:0000256" key="6">
    <source>
        <dbReference type="ARBA" id="ARBA00022643"/>
    </source>
</evidence>
<dbReference type="GO" id="GO:0010181">
    <property type="term" value="F:FMN binding"/>
    <property type="evidence" value="ECO:0007669"/>
    <property type="project" value="TreeGrafter"/>
</dbReference>
<dbReference type="EMBL" id="SLWV01000014">
    <property type="protein sequence ID" value="TCO73814.1"/>
    <property type="molecule type" value="Genomic_DNA"/>
</dbReference>
<dbReference type="PROSITE" id="PS00789">
    <property type="entry name" value="CHORISMATE_SYNTHASE_3"/>
    <property type="match status" value="1"/>
</dbReference>
<evidence type="ECO:0000256" key="11">
    <source>
        <dbReference type="HAMAP-Rule" id="MF_00300"/>
    </source>
</evidence>
<dbReference type="HAMAP" id="MF_00300">
    <property type="entry name" value="Chorismate_synth"/>
    <property type="match status" value="1"/>
</dbReference>
<evidence type="ECO:0000256" key="8">
    <source>
        <dbReference type="ARBA" id="ARBA00022857"/>
    </source>
</evidence>
<comment type="pathway">
    <text evidence="1 11 12">Metabolic intermediate biosynthesis; chorismate biosynthesis; chorismate from D-erythrose 4-phosphate and phosphoenolpyruvate: step 7/7.</text>
</comment>
<comment type="cofactor">
    <cofactor evidence="11 12">
        <name>FMNH2</name>
        <dbReference type="ChEBI" id="CHEBI:57618"/>
    </cofactor>
    <text evidence="11 12">Reduced FMN (FMNH(2)).</text>
</comment>
<keyword evidence="4 11" id="KW-0028">Amino-acid biosynthesis</keyword>
<proteinExistence type="inferred from homology"/>
<dbReference type="SUPFAM" id="SSF103263">
    <property type="entry name" value="Chorismate synthase, AroC"/>
    <property type="match status" value="1"/>
</dbReference>
<dbReference type="NCBIfam" id="NF003793">
    <property type="entry name" value="PRK05382.1"/>
    <property type="match status" value="1"/>
</dbReference>
<evidence type="ECO:0000256" key="4">
    <source>
        <dbReference type="ARBA" id="ARBA00022605"/>
    </source>
</evidence>
<dbReference type="GO" id="GO:0009423">
    <property type="term" value="P:chorismate biosynthetic process"/>
    <property type="evidence" value="ECO:0007669"/>
    <property type="project" value="UniProtKB-UniRule"/>
</dbReference>
<dbReference type="PANTHER" id="PTHR21085:SF0">
    <property type="entry name" value="CHORISMATE SYNTHASE"/>
    <property type="match status" value="1"/>
</dbReference>
<evidence type="ECO:0000256" key="5">
    <source>
        <dbReference type="ARBA" id="ARBA00022630"/>
    </source>
</evidence>
<dbReference type="PROSITE" id="PS00787">
    <property type="entry name" value="CHORISMATE_SYNTHASE_1"/>
    <property type="match status" value="1"/>
</dbReference>
<reference evidence="13 14" key="1">
    <citation type="submission" date="2019-03" db="EMBL/GenBank/DDBJ databases">
        <title>Genomic Encyclopedia of Type Strains, Phase IV (KMG-IV): sequencing the most valuable type-strain genomes for metagenomic binning, comparative biology and taxonomic classification.</title>
        <authorList>
            <person name="Goeker M."/>
        </authorList>
    </citation>
    <scope>NUCLEOTIDE SEQUENCE [LARGE SCALE GENOMIC DNA]</scope>
    <source>
        <strain evidence="13 14">DSM 102940</strain>
    </source>
</reference>
<dbReference type="GO" id="GO:0004107">
    <property type="term" value="F:chorismate synthase activity"/>
    <property type="evidence" value="ECO:0007669"/>
    <property type="project" value="UniProtKB-UniRule"/>
</dbReference>
<keyword evidence="9 11" id="KW-0057">Aromatic amino acid biosynthesis</keyword>
<dbReference type="Gene3D" id="3.60.150.10">
    <property type="entry name" value="Chorismate synthase AroC"/>
    <property type="match status" value="1"/>
</dbReference>
<evidence type="ECO:0000256" key="7">
    <source>
        <dbReference type="ARBA" id="ARBA00022827"/>
    </source>
</evidence>
<sequence length="366" mass="39829">MSGIWGNNIKLSIFGESHGKGIGIVMDGLPAGIPLDLDGIKKEMQRRAPGRNEISTPRKEKDDFDLLSGYFNNKTTGTPLCCIIYNTNQQSKDYAAIKDTMRPGHADYTGYAKYFGSNDYRGGGHFSGRITAPLVFAGAVAKQILEKKNIIIGSHIKNIGNINDHAFDPLNIKGDVLKKMIDKTFPVIDADKGLKMKEMILKAKEEMDSVGGIIETAVVNFPVGVGSPFFDSIESKLAHILFSIPAVKGVEFGVGFDIAKMKGSVSNDAYFIEKDQIKTYTNHNGGILGGISNGMPILFRTAFKPTPSIGKIQKTIDIKKRENIETQVKGRHDPCIVPRAVPVVEGAAAIGLLDLMIEKDGIGWML</sequence>
<dbReference type="InterPro" id="IPR035904">
    <property type="entry name" value="Chorismate_synth_AroC_sf"/>
</dbReference>
<dbReference type="RefSeq" id="WP_132245686.1">
    <property type="nucleotide sequence ID" value="NZ_SLWV01000014.1"/>
</dbReference>
<comment type="caution">
    <text evidence="13">The sequence shown here is derived from an EMBL/GenBank/DDBJ whole genome shotgun (WGS) entry which is preliminary data.</text>
</comment>
<protein>
    <recommendedName>
        <fullName evidence="3 11">Chorismate synthase</fullName>
        <shortName evidence="11">CS</shortName>
        <ecNumber evidence="3 11">4.2.3.5</ecNumber>
    </recommendedName>
    <alternativeName>
        <fullName evidence="11">5-enolpyruvylshikimate-3-phosphate phospholyase</fullName>
    </alternativeName>
</protein>
<feature type="binding site" evidence="11">
    <location>
        <position position="289"/>
    </location>
    <ligand>
        <name>FMN</name>
        <dbReference type="ChEBI" id="CHEBI:58210"/>
    </ligand>
</feature>
<keyword evidence="7 11" id="KW-0274">FAD</keyword>
<dbReference type="NCBIfam" id="TIGR00033">
    <property type="entry name" value="aroC"/>
    <property type="match status" value="1"/>
</dbReference>
<keyword evidence="5 11" id="KW-0285">Flavoprotein</keyword>
<keyword evidence="14" id="KW-1185">Reference proteome</keyword>
<dbReference type="PANTHER" id="PTHR21085">
    <property type="entry name" value="CHORISMATE SYNTHASE"/>
    <property type="match status" value="1"/>
</dbReference>
<evidence type="ECO:0000256" key="12">
    <source>
        <dbReference type="RuleBase" id="RU000605"/>
    </source>
</evidence>
<feature type="binding site" evidence="11">
    <location>
        <begin position="304"/>
        <end position="308"/>
    </location>
    <ligand>
        <name>FMN</name>
        <dbReference type="ChEBI" id="CHEBI:58210"/>
    </ligand>
</feature>
<dbReference type="EC" id="4.2.3.5" evidence="3 11"/>
<dbReference type="Proteomes" id="UP000294919">
    <property type="component" value="Unassembled WGS sequence"/>
</dbReference>
<keyword evidence="10 11" id="KW-0456">Lyase</keyword>
<feature type="binding site" evidence="11">
    <location>
        <position position="331"/>
    </location>
    <ligand>
        <name>FMN</name>
        <dbReference type="ChEBI" id="CHEBI:58210"/>
    </ligand>
</feature>